<dbReference type="OrthoDB" id="5198653at2"/>
<evidence type="ECO:0000313" key="4">
    <source>
        <dbReference type="Proteomes" id="UP000319865"/>
    </source>
</evidence>
<feature type="compositionally biased region" description="Pro residues" evidence="1">
    <location>
        <begin position="286"/>
        <end position="314"/>
    </location>
</feature>
<dbReference type="Proteomes" id="UP000319865">
    <property type="component" value="Unassembled WGS sequence"/>
</dbReference>
<keyword evidence="2" id="KW-0732">Signal</keyword>
<organism evidence="3 4">
    <name type="scientific">Blastococcus colisei</name>
    <dbReference type="NCBI Taxonomy" id="1564162"/>
    <lineage>
        <taxon>Bacteria</taxon>
        <taxon>Bacillati</taxon>
        <taxon>Actinomycetota</taxon>
        <taxon>Actinomycetes</taxon>
        <taxon>Geodermatophilales</taxon>
        <taxon>Geodermatophilaceae</taxon>
        <taxon>Blastococcus</taxon>
    </lineage>
</organism>
<sequence>MRRLPVVLAGVVAVGVLQTWAPAPATAGPALELCTLDTSRGGVPATFVLDACADPTSLSVRNSLDVPVVVRAGGNLGFPLVVHRDDSTVAGVLSRMVSTGTLLMPGDVVRWPLGAAAAELAVEPLAAAAAPAVVETLARFLPDGDAPQAEASIAAFADVVEAVSRAVDERVDCAAGKNFLRTAACDVAASAAIGRAVFLHLPRGTASEVRASLSDPLQWAAWHATAAADGRVLDGRELRLAQLPIPIPPPPPPPPAPEPPQAPGPARAPAPARTPAPALAATVPATPVPATPVPATPVPAQPPVAAPLPAPPVVQQPVDDGWAEVEEWLRAAAERERQEREDEADDRDEDRDEDRGNGRGKGRGNGRGDD</sequence>
<accession>A0A543PK08</accession>
<feature type="compositionally biased region" description="Basic and acidic residues" evidence="1">
    <location>
        <begin position="327"/>
        <end position="340"/>
    </location>
</feature>
<feature type="region of interest" description="Disordered" evidence="1">
    <location>
        <begin position="242"/>
        <end position="370"/>
    </location>
</feature>
<gene>
    <name evidence="3" type="ORF">FHU33_3885</name>
</gene>
<evidence type="ECO:0000256" key="1">
    <source>
        <dbReference type="SAM" id="MobiDB-lite"/>
    </source>
</evidence>
<evidence type="ECO:0000256" key="2">
    <source>
        <dbReference type="SAM" id="SignalP"/>
    </source>
</evidence>
<comment type="caution">
    <text evidence="3">The sequence shown here is derived from an EMBL/GenBank/DDBJ whole genome shotgun (WGS) entry which is preliminary data.</text>
</comment>
<dbReference type="AlphaFoldDB" id="A0A543PK08"/>
<protein>
    <submittedName>
        <fullName evidence="3">Uncharacterized protein</fullName>
    </submittedName>
</protein>
<dbReference type="RefSeq" id="WP_142026807.1">
    <property type="nucleotide sequence ID" value="NZ_VFQE01000001.1"/>
</dbReference>
<name>A0A543PK08_9ACTN</name>
<feature type="compositionally biased region" description="Acidic residues" evidence="1">
    <location>
        <begin position="341"/>
        <end position="352"/>
    </location>
</feature>
<proteinExistence type="predicted"/>
<dbReference type="EMBL" id="VFQE01000001">
    <property type="protein sequence ID" value="TQN44383.1"/>
    <property type="molecule type" value="Genomic_DNA"/>
</dbReference>
<feature type="signal peptide" evidence="2">
    <location>
        <begin position="1"/>
        <end position="27"/>
    </location>
</feature>
<evidence type="ECO:0000313" key="3">
    <source>
        <dbReference type="EMBL" id="TQN44383.1"/>
    </source>
</evidence>
<reference evidence="3 4" key="1">
    <citation type="submission" date="2019-06" db="EMBL/GenBank/DDBJ databases">
        <title>Sequencing the genomes of 1000 actinobacteria strains.</title>
        <authorList>
            <person name="Klenk H.-P."/>
        </authorList>
    </citation>
    <scope>NUCLEOTIDE SEQUENCE [LARGE SCALE GENOMIC DNA]</scope>
    <source>
        <strain evidence="3 4">DSM 46837</strain>
    </source>
</reference>
<feature type="compositionally biased region" description="Low complexity" evidence="1">
    <location>
        <begin position="275"/>
        <end position="285"/>
    </location>
</feature>
<feature type="chain" id="PRO_5038952036" evidence="2">
    <location>
        <begin position="28"/>
        <end position="370"/>
    </location>
</feature>
<feature type="compositionally biased region" description="Pro residues" evidence="1">
    <location>
        <begin position="245"/>
        <end position="274"/>
    </location>
</feature>
<keyword evidence="4" id="KW-1185">Reference proteome</keyword>